<comment type="caution">
    <text evidence="1">The sequence shown here is derived from an EMBL/GenBank/DDBJ whole genome shotgun (WGS) entry which is preliminary data.</text>
</comment>
<dbReference type="EMBL" id="BAAAGE010000001">
    <property type="protein sequence ID" value="GAA0714201.1"/>
    <property type="molecule type" value="Genomic_DNA"/>
</dbReference>
<name>A0ABN1II22_9FLAO</name>
<gene>
    <name evidence="1" type="ORF">GCM10009430_07010</name>
</gene>
<dbReference type="RefSeq" id="WP_343910555.1">
    <property type="nucleotide sequence ID" value="NZ_BAAAGE010000001.1"/>
</dbReference>
<evidence type="ECO:0000313" key="2">
    <source>
        <dbReference type="Proteomes" id="UP001501758"/>
    </source>
</evidence>
<dbReference type="Proteomes" id="UP001501758">
    <property type="component" value="Unassembled WGS sequence"/>
</dbReference>
<organism evidence="1 2">
    <name type="scientific">Aquimarina litoralis</name>
    <dbReference type="NCBI Taxonomy" id="584605"/>
    <lineage>
        <taxon>Bacteria</taxon>
        <taxon>Pseudomonadati</taxon>
        <taxon>Bacteroidota</taxon>
        <taxon>Flavobacteriia</taxon>
        <taxon>Flavobacteriales</taxon>
        <taxon>Flavobacteriaceae</taxon>
        <taxon>Aquimarina</taxon>
    </lineage>
</organism>
<sequence length="192" mass="21744">MKIKSLRNVGILLVSLFCMYSCEIEERAHNEELNILELENKLMQTVLPQDSKLQASNSVFSYWFKGGTTVELDANGKVKKGTLLNNTWLRASGSNIFMWFKANTIVVFEGDANASLKEGVLLEDTRLSRSGPKYDIWFKGGQRVIFATGQEGRVRTGTLRNRTILPNSNNISVFYESMTELTFDDFGRVINQ</sequence>
<accession>A0ABN1II22</accession>
<evidence type="ECO:0000313" key="1">
    <source>
        <dbReference type="EMBL" id="GAA0714201.1"/>
    </source>
</evidence>
<protein>
    <submittedName>
        <fullName evidence="1">Uncharacterized protein</fullName>
    </submittedName>
</protein>
<keyword evidence="2" id="KW-1185">Reference proteome</keyword>
<proteinExistence type="predicted"/>
<reference evidence="1 2" key="1">
    <citation type="journal article" date="2019" name="Int. J. Syst. Evol. Microbiol.">
        <title>The Global Catalogue of Microorganisms (GCM) 10K type strain sequencing project: providing services to taxonomists for standard genome sequencing and annotation.</title>
        <authorList>
            <consortium name="The Broad Institute Genomics Platform"/>
            <consortium name="The Broad Institute Genome Sequencing Center for Infectious Disease"/>
            <person name="Wu L."/>
            <person name="Ma J."/>
        </authorList>
    </citation>
    <scope>NUCLEOTIDE SEQUENCE [LARGE SCALE GENOMIC DNA]</scope>
    <source>
        <strain evidence="1 2">JCM 15974</strain>
    </source>
</reference>